<name>A0AA38P1U4_9AGAR</name>
<keyword evidence="4" id="KW-1185">Reference proteome</keyword>
<organism evidence="3 4">
    <name type="scientific">Lentinula raphanica</name>
    <dbReference type="NCBI Taxonomy" id="153919"/>
    <lineage>
        <taxon>Eukaryota</taxon>
        <taxon>Fungi</taxon>
        <taxon>Dikarya</taxon>
        <taxon>Basidiomycota</taxon>
        <taxon>Agaricomycotina</taxon>
        <taxon>Agaricomycetes</taxon>
        <taxon>Agaricomycetidae</taxon>
        <taxon>Agaricales</taxon>
        <taxon>Marasmiineae</taxon>
        <taxon>Omphalotaceae</taxon>
        <taxon>Lentinula</taxon>
    </lineage>
</organism>
<accession>A0AA38P1U4</accession>
<feature type="chain" id="PRO_5041399039" evidence="2">
    <location>
        <begin position="27"/>
        <end position="215"/>
    </location>
</feature>
<evidence type="ECO:0000256" key="2">
    <source>
        <dbReference type="SAM" id="SignalP"/>
    </source>
</evidence>
<reference evidence="3" key="1">
    <citation type="submission" date="2022-08" db="EMBL/GenBank/DDBJ databases">
        <authorList>
            <consortium name="DOE Joint Genome Institute"/>
            <person name="Min B."/>
            <person name="Riley R."/>
            <person name="Sierra-Patev S."/>
            <person name="Naranjo-Ortiz M."/>
            <person name="Looney B."/>
            <person name="Konkel Z."/>
            <person name="Slot J.C."/>
            <person name="Sakamoto Y."/>
            <person name="Steenwyk J.L."/>
            <person name="Rokas A."/>
            <person name="Carro J."/>
            <person name="Camarero S."/>
            <person name="Ferreira P."/>
            <person name="Molpeceres G."/>
            <person name="Ruiz-Duenas F.J."/>
            <person name="Serrano A."/>
            <person name="Henrissat B."/>
            <person name="Drula E."/>
            <person name="Hughes K.W."/>
            <person name="Mata J.L."/>
            <person name="Ishikawa N.K."/>
            <person name="Vargas-Isla R."/>
            <person name="Ushijima S."/>
            <person name="Smith C.A."/>
            <person name="Ahrendt S."/>
            <person name="Andreopoulos W."/>
            <person name="He G."/>
            <person name="Labutti K."/>
            <person name="Lipzen A."/>
            <person name="Ng V."/>
            <person name="Sandor L."/>
            <person name="Barry K."/>
            <person name="Martinez A.T."/>
            <person name="Xiao Y."/>
            <person name="Gibbons J.G."/>
            <person name="Terashima K."/>
            <person name="Hibbett D.S."/>
            <person name="Grigoriev I.V."/>
        </authorList>
    </citation>
    <scope>NUCLEOTIDE SEQUENCE</scope>
    <source>
        <strain evidence="3">TFB9207</strain>
    </source>
</reference>
<keyword evidence="2" id="KW-0732">Signal</keyword>
<dbReference type="AlphaFoldDB" id="A0AA38P1U4"/>
<evidence type="ECO:0000256" key="1">
    <source>
        <dbReference type="SAM" id="MobiDB-lite"/>
    </source>
</evidence>
<dbReference type="Proteomes" id="UP001163846">
    <property type="component" value="Unassembled WGS sequence"/>
</dbReference>
<proteinExistence type="predicted"/>
<gene>
    <name evidence="3" type="ORF">F5878DRAFT_630003</name>
</gene>
<feature type="region of interest" description="Disordered" evidence="1">
    <location>
        <begin position="34"/>
        <end position="56"/>
    </location>
</feature>
<protein>
    <submittedName>
        <fullName evidence="3">Uncharacterized protein</fullName>
    </submittedName>
</protein>
<evidence type="ECO:0000313" key="3">
    <source>
        <dbReference type="EMBL" id="KAJ3834656.1"/>
    </source>
</evidence>
<sequence>MTRPTASSRVLAILFLGAAISSGILAVPTPSAIPKGPGSSLPGAQALQSHSGDHGPEVAMLQRRGVVNLVPRLEEDSEHGQDEFNDVKDPDSTPIILEHRADQPPRTLTEAQILATRRQLSEDLHLFYPILKEAELVTSLKAHEWQPQIAYAHYRAVFISAHLSQLQAIFTRLQPLQHVSNLPQSSRSLYQRLFDSVQKLFRDLELPTEQPQQSS</sequence>
<evidence type="ECO:0000313" key="4">
    <source>
        <dbReference type="Proteomes" id="UP001163846"/>
    </source>
</evidence>
<dbReference type="EMBL" id="MU806502">
    <property type="protein sequence ID" value="KAJ3834656.1"/>
    <property type="molecule type" value="Genomic_DNA"/>
</dbReference>
<comment type="caution">
    <text evidence="3">The sequence shown here is derived from an EMBL/GenBank/DDBJ whole genome shotgun (WGS) entry which is preliminary data.</text>
</comment>
<feature type="signal peptide" evidence="2">
    <location>
        <begin position="1"/>
        <end position="26"/>
    </location>
</feature>